<keyword evidence="2" id="KW-1185">Reference proteome</keyword>
<evidence type="ECO:0000313" key="2">
    <source>
        <dbReference type="Proteomes" id="UP000240760"/>
    </source>
</evidence>
<protein>
    <submittedName>
        <fullName evidence="1">Uncharacterized protein</fullName>
    </submittedName>
</protein>
<name>A0A2T4C0I5_TRILO</name>
<reference evidence="1 2" key="1">
    <citation type="submission" date="2016-07" db="EMBL/GenBank/DDBJ databases">
        <title>Multiple horizontal gene transfer events from other fungi enriched the ability of initially mycotrophic Trichoderma (Ascomycota) to feed on dead plant biomass.</title>
        <authorList>
            <consortium name="DOE Joint Genome Institute"/>
            <person name="Aerts A."/>
            <person name="Atanasova L."/>
            <person name="Chenthamara K."/>
            <person name="Zhang J."/>
            <person name="Grujic M."/>
            <person name="Henrissat B."/>
            <person name="Kuo A."/>
            <person name="Salamov A."/>
            <person name="Lipzen A."/>
            <person name="Labutti K."/>
            <person name="Barry K."/>
            <person name="Miao Y."/>
            <person name="Rahimi M.J."/>
            <person name="Shen Q."/>
            <person name="Grigoriev I.V."/>
            <person name="Kubicek C.P."/>
            <person name="Druzhinina I.S."/>
        </authorList>
    </citation>
    <scope>NUCLEOTIDE SEQUENCE [LARGE SCALE GENOMIC DNA]</scope>
    <source>
        <strain evidence="1 2">ATCC 18648</strain>
    </source>
</reference>
<evidence type="ECO:0000313" key="1">
    <source>
        <dbReference type="EMBL" id="PTB75071.1"/>
    </source>
</evidence>
<dbReference type="Proteomes" id="UP000240760">
    <property type="component" value="Unassembled WGS sequence"/>
</dbReference>
<dbReference type="AlphaFoldDB" id="A0A2T4C0I5"/>
<dbReference type="EMBL" id="KZ679134">
    <property type="protein sequence ID" value="PTB75071.1"/>
    <property type="molecule type" value="Genomic_DNA"/>
</dbReference>
<gene>
    <name evidence="1" type="ORF">M440DRAFT_1268289</name>
</gene>
<proteinExistence type="predicted"/>
<accession>A0A2T4C0I5</accession>
<organism evidence="1 2">
    <name type="scientific">Trichoderma longibrachiatum ATCC 18648</name>
    <dbReference type="NCBI Taxonomy" id="983965"/>
    <lineage>
        <taxon>Eukaryota</taxon>
        <taxon>Fungi</taxon>
        <taxon>Dikarya</taxon>
        <taxon>Ascomycota</taxon>
        <taxon>Pezizomycotina</taxon>
        <taxon>Sordariomycetes</taxon>
        <taxon>Hypocreomycetidae</taxon>
        <taxon>Hypocreales</taxon>
        <taxon>Hypocreaceae</taxon>
        <taxon>Trichoderma</taxon>
    </lineage>
</organism>
<sequence>MINSWFGYYRAANPLQYCITVLDLVDWMGVMDRGDVGFVSSRLFASWASATLPTRGAI</sequence>